<proteinExistence type="predicted"/>
<feature type="domain" description="Lsm14-like N-terminal" evidence="1">
    <location>
        <begin position="14"/>
        <end position="116"/>
    </location>
</feature>
<accession>A0A565CFU9</accession>
<dbReference type="Pfam" id="PF12701">
    <property type="entry name" value="LSM14"/>
    <property type="match status" value="1"/>
</dbReference>
<reference evidence="2" key="1">
    <citation type="submission" date="2019-07" db="EMBL/GenBank/DDBJ databases">
        <authorList>
            <person name="Dittberner H."/>
        </authorList>
    </citation>
    <scope>NUCLEOTIDE SEQUENCE [LARGE SCALE GENOMIC DNA]</scope>
</reference>
<dbReference type="EMBL" id="CABITT030000007">
    <property type="protein sequence ID" value="VVB12456.1"/>
    <property type="molecule type" value="Genomic_DNA"/>
</dbReference>
<dbReference type="Gene3D" id="2.30.30.100">
    <property type="match status" value="1"/>
</dbReference>
<keyword evidence="3" id="KW-1185">Reference proteome</keyword>
<protein>
    <recommendedName>
        <fullName evidence="1">Lsm14-like N-terminal domain-containing protein</fullName>
    </recommendedName>
</protein>
<dbReference type="GO" id="GO:0000932">
    <property type="term" value="C:P-body"/>
    <property type="evidence" value="ECO:0007669"/>
    <property type="project" value="TreeGrafter"/>
</dbReference>
<name>A0A565CFU9_9BRAS</name>
<evidence type="ECO:0000313" key="3">
    <source>
        <dbReference type="Proteomes" id="UP000489600"/>
    </source>
</evidence>
<sequence length="183" mass="20540">MLDISPFLPSEEKKIESFRGSFVSVTSNDDIQYNGVLHQINLQEATLCIKNVTRCAKDEIQRDDLQILPQTNTNYRSQLPLSNEFYDHMVFHASDIKDLNIISQAKQSESIIGHFVSVITTENLTVMEVRGGEGGDASDHAINLVIQLTSDSEISWQVALSSFLINVHTKEFTIKLHFTGLSL</sequence>
<dbReference type="InterPro" id="IPR010920">
    <property type="entry name" value="LSM_dom_sf"/>
</dbReference>
<dbReference type="GO" id="GO:0033962">
    <property type="term" value="P:P-body assembly"/>
    <property type="evidence" value="ECO:0007669"/>
    <property type="project" value="TreeGrafter"/>
</dbReference>
<dbReference type="InterPro" id="IPR025609">
    <property type="entry name" value="Lsm14-like_N"/>
</dbReference>
<dbReference type="PANTHER" id="PTHR13586:SF23">
    <property type="entry name" value="DECAPPING 5-LIKE PROTEIN-RELATED"/>
    <property type="match status" value="1"/>
</dbReference>
<dbReference type="SUPFAM" id="SSF50182">
    <property type="entry name" value="Sm-like ribonucleoproteins"/>
    <property type="match status" value="1"/>
</dbReference>
<comment type="caution">
    <text evidence="2">The sequence shown here is derived from an EMBL/GenBank/DDBJ whole genome shotgun (WGS) entry which is preliminary data.</text>
</comment>
<dbReference type="Proteomes" id="UP000489600">
    <property type="component" value="Unassembled WGS sequence"/>
</dbReference>
<dbReference type="SMART" id="SM01271">
    <property type="entry name" value="LSM14"/>
    <property type="match status" value="1"/>
</dbReference>
<gene>
    <name evidence="2" type="ORF">ANE_LOCUS22900</name>
</gene>
<dbReference type="GO" id="GO:0034063">
    <property type="term" value="P:stress granule assembly"/>
    <property type="evidence" value="ECO:0007669"/>
    <property type="project" value="TreeGrafter"/>
</dbReference>
<dbReference type="GO" id="GO:0003729">
    <property type="term" value="F:mRNA binding"/>
    <property type="evidence" value="ECO:0007669"/>
    <property type="project" value="TreeGrafter"/>
</dbReference>
<dbReference type="OrthoDB" id="21539at2759"/>
<organism evidence="2 3">
    <name type="scientific">Arabis nemorensis</name>
    <dbReference type="NCBI Taxonomy" id="586526"/>
    <lineage>
        <taxon>Eukaryota</taxon>
        <taxon>Viridiplantae</taxon>
        <taxon>Streptophyta</taxon>
        <taxon>Embryophyta</taxon>
        <taxon>Tracheophyta</taxon>
        <taxon>Spermatophyta</taxon>
        <taxon>Magnoliopsida</taxon>
        <taxon>eudicotyledons</taxon>
        <taxon>Gunneridae</taxon>
        <taxon>Pentapetalae</taxon>
        <taxon>rosids</taxon>
        <taxon>malvids</taxon>
        <taxon>Brassicales</taxon>
        <taxon>Brassicaceae</taxon>
        <taxon>Arabideae</taxon>
        <taxon>Arabis</taxon>
    </lineage>
</organism>
<evidence type="ECO:0000313" key="2">
    <source>
        <dbReference type="EMBL" id="VVB12456.1"/>
    </source>
</evidence>
<evidence type="ECO:0000259" key="1">
    <source>
        <dbReference type="SMART" id="SM01271"/>
    </source>
</evidence>
<dbReference type="AlphaFoldDB" id="A0A565CFU9"/>
<dbReference type="PANTHER" id="PTHR13586">
    <property type="entry name" value="SCD6 PROTEIN-RELATED"/>
    <property type="match status" value="1"/>
</dbReference>